<evidence type="ECO:0000313" key="2">
    <source>
        <dbReference type="EMBL" id="KAK4460931.1"/>
    </source>
</evidence>
<dbReference type="Proteomes" id="UP001321749">
    <property type="component" value="Unassembled WGS sequence"/>
</dbReference>
<feature type="compositionally biased region" description="Basic and acidic residues" evidence="1">
    <location>
        <begin position="19"/>
        <end position="30"/>
    </location>
</feature>
<reference evidence="2" key="1">
    <citation type="journal article" date="2023" name="Mol. Phylogenet. Evol.">
        <title>Genome-scale phylogeny and comparative genomics of the fungal order Sordariales.</title>
        <authorList>
            <person name="Hensen N."/>
            <person name="Bonometti L."/>
            <person name="Westerberg I."/>
            <person name="Brannstrom I.O."/>
            <person name="Guillou S."/>
            <person name="Cros-Aarteil S."/>
            <person name="Calhoun S."/>
            <person name="Haridas S."/>
            <person name="Kuo A."/>
            <person name="Mondo S."/>
            <person name="Pangilinan J."/>
            <person name="Riley R."/>
            <person name="LaButti K."/>
            <person name="Andreopoulos B."/>
            <person name="Lipzen A."/>
            <person name="Chen C."/>
            <person name="Yan M."/>
            <person name="Daum C."/>
            <person name="Ng V."/>
            <person name="Clum A."/>
            <person name="Steindorff A."/>
            <person name="Ohm R.A."/>
            <person name="Martin F."/>
            <person name="Silar P."/>
            <person name="Natvig D.O."/>
            <person name="Lalanne C."/>
            <person name="Gautier V."/>
            <person name="Ament-Velasquez S.L."/>
            <person name="Kruys A."/>
            <person name="Hutchinson M.I."/>
            <person name="Powell A.J."/>
            <person name="Barry K."/>
            <person name="Miller A.N."/>
            <person name="Grigoriev I.V."/>
            <person name="Debuchy R."/>
            <person name="Gladieux P."/>
            <person name="Hiltunen Thoren M."/>
            <person name="Johannesson H."/>
        </authorList>
    </citation>
    <scope>NUCLEOTIDE SEQUENCE</scope>
    <source>
        <strain evidence="2">PSN324</strain>
    </source>
</reference>
<organism evidence="2 3">
    <name type="scientific">Cladorrhinum samala</name>
    <dbReference type="NCBI Taxonomy" id="585594"/>
    <lineage>
        <taxon>Eukaryota</taxon>
        <taxon>Fungi</taxon>
        <taxon>Dikarya</taxon>
        <taxon>Ascomycota</taxon>
        <taxon>Pezizomycotina</taxon>
        <taxon>Sordariomycetes</taxon>
        <taxon>Sordariomycetidae</taxon>
        <taxon>Sordariales</taxon>
        <taxon>Podosporaceae</taxon>
        <taxon>Cladorrhinum</taxon>
    </lineage>
</organism>
<name>A0AAV9HJD7_9PEZI</name>
<gene>
    <name evidence="2" type="ORF">QBC42DRAFT_99482</name>
</gene>
<comment type="caution">
    <text evidence="2">The sequence shown here is derived from an EMBL/GenBank/DDBJ whole genome shotgun (WGS) entry which is preliminary data.</text>
</comment>
<accession>A0AAV9HJD7</accession>
<feature type="compositionally biased region" description="Basic residues" evidence="1">
    <location>
        <begin position="43"/>
        <end position="53"/>
    </location>
</feature>
<keyword evidence="3" id="KW-1185">Reference proteome</keyword>
<feature type="compositionally biased region" description="Polar residues" evidence="1">
    <location>
        <begin position="1"/>
        <end position="15"/>
    </location>
</feature>
<dbReference type="EMBL" id="MU865001">
    <property type="protein sequence ID" value="KAK4460931.1"/>
    <property type="molecule type" value="Genomic_DNA"/>
</dbReference>
<dbReference type="AlphaFoldDB" id="A0AAV9HJD7"/>
<evidence type="ECO:0000313" key="3">
    <source>
        <dbReference type="Proteomes" id="UP001321749"/>
    </source>
</evidence>
<sequence>MESLVPNQITNQTSCALPRQREGRSLRSERPSIAPTHSTLDKIKKHRGRPKNKKPPDGSTEKLRAILPIKTSPKELQIPSPSSATHPADAMSEPNSFTASFQTGQDYVPQDEDQFMGARELQRYYGSERGLKVDQPSWPLWRRKPANIQLIENTFCRHSECLTEAEFTSNFTNATVTYDPVLLSKLYRSSYIWEETVRELGFVVEPDRPPPRLDPRTGGVLEPIGSLPLYVKLHGPEHTSIKLVHFAVLPGSSAATGVRAIIGEQDLRSIYERDLDIDRYNRERVNEYWRNQ</sequence>
<protein>
    <submittedName>
        <fullName evidence="2">Uncharacterized protein</fullName>
    </submittedName>
</protein>
<feature type="region of interest" description="Disordered" evidence="1">
    <location>
        <begin position="1"/>
        <end position="96"/>
    </location>
</feature>
<reference evidence="2" key="2">
    <citation type="submission" date="2023-06" db="EMBL/GenBank/DDBJ databases">
        <authorList>
            <consortium name="Lawrence Berkeley National Laboratory"/>
            <person name="Mondo S.J."/>
            <person name="Hensen N."/>
            <person name="Bonometti L."/>
            <person name="Westerberg I."/>
            <person name="Brannstrom I.O."/>
            <person name="Guillou S."/>
            <person name="Cros-Aarteil S."/>
            <person name="Calhoun S."/>
            <person name="Haridas S."/>
            <person name="Kuo A."/>
            <person name="Pangilinan J."/>
            <person name="Riley R."/>
            <person name="Labutti K."/>
            <person name="Andreopoulos B."/>
            <person name="Lipzen A."/>
            <person name="Chen C."/>
            <person name="Yanf M."/>
            <person name="Daum C."/>
            <person name="Ng V."/>
            <person name="Clum A."/>
            <person name="Steindorff A."/>
            <person name="Ohm R."/>
            <person name="Martin F."/>
            <person name="Silar P."/>
            <person name="Natvig D."/>
            <person name="Lalanne C."/>
            <person name="Gautier V."/>
            <person name="Ament-Velasquez S.L."/>
            <person name="Kruys A."/>
            <person name="Hutchinson M.I."/>
            <person name="Powell A.J."/>
            <person name="Barry K."/>
            <person name="Miller A.N."/>
            <person name="Grigoriev I.V."/>
            <person name="Debuchy R."/>
            <person name="Gladieux P."/>
            <person name="Thoren M.H."/>
            <person name="Johannesson H."/>
        </authorList>
    </citation>
    <scope>NUCLEOTIDE SEQUENCE</scope>
    <source>
        <strain evidence="2">PSN324</strain>
    </source>
</reference>
<evidence type="ECO:0000256" key="1">
    <source>
        <dbReference type="SAM" id="MobiDB-lite"/>
    </source>
</evidence>
<proteinExistence type="predicted"/>
<feature type="compositionally biased region" description="Basic and acidic residues" evidence="1">
    <location>
        <begin position="54"/>
        <end position="64"/>
    </location>
</feature>